<keyword evidence="1" id="KW-0812">Transmembrane</keyword>
<keyword evidence="1" id="KW-0472">Membrane</keyword>
<comment type="caution">
    <text evidence="2">The sequence shown here is derived from an EMBL/GenBank/DDBJ whole genome shotgun (WGS) entry which is preliminary data.</text>
</comment>
<protein>
    <submittedName>
        <fullName evidence="2">Uncharacterized protein</fullName>
    </submittedName>
</protein>
<accession>A0A841KIB7</accession>
<reference evidence="2 3" key="1">
    <citation type="submission" date="2020-08" db="EMBL/GenBank/DDBJ databases">
        <title>Genomic Encyclopedia of Type Strains, Phase IV (KMG-IV): sequencing the most valuable type-strain genomes for metagenomic binning, comparative biology and taxonomic classification.</title>
        <authorList>
            <person name="Goeker M."/>
        </authorList>
    </citation>
    <scope>NUCLEOTIDE SEQUENCE [LARGE SCALE GENOMIC DNA]</scope>
    <source>
        <strain evidence="2 3">DSM 107085</strain>
    </source>
</reference>
<sequence>MTGLLILLLVSASAVWVYLDASRNEIGHDPNRSGLFNMSAGAWGLASLLIWIIGFPAYIIKRKSLVEHAKSNPHPVKNRLLKSFGFAATGLLLIAFTVFNQPAQALPSCTDPHVTNLLMNVLRTSPAGRSGIIFSQINDSSELHSSVNGDFRMCRASVIADGSDVDIQYSVKWQDKDHTAFVVETLRAD</sequence>
<evidence type="ECO:0000256" key="1">
    <source>
        <dbReference type="SAM" id="Phobius"/>
    </source>
</evidence>
<keyword evidence="1" id="KW-1133">Transmembrane helix</keyword>
<dbReference type="EMBL" id="JACHET010000001">
    <property type="protein sequence ID" value="MBB6184785.1"/>
    <property type="molecule type" value="Genomic_DNA"/>
</dbReference>
<evidence type="ECO:0000313" key="3">
    <source>
        <dbReference type="Proteomes" id="UP000560000"/>
    </source>
</evidence>
<feature type="transmembrane region" description="Helical" evidence="1">
    <location>
        <begin position="38"/>
        <end position="60"/>
    </location>
</feature>
<proteinExistence type="predicted"/>
<evidence type="ECO:0000313" key="2">
    <source>
        <dbReference type="EMBL" id="MBB6184785.1"/>
    </source>
</evidence>
<dbReference type="AlphaFoldDB" id="A0A841KIB7"/>
<organism evidence="2 3">
    <name type="scientific">Oleiagrimonas soli</name>
    <dbReference type="NCBI Taxonomy" id="1543381"/>
    <lineage>
        <taxon>Bacteria</taxon>
        <taxon>Pseudomonadati</taxon>
        <taxon>Pseudomonadota</taxon>
        <taxon>Gammaproteobacteria</taxon>
        <taxon>Lysobacterales</taxon>
        <taxon>Rhodanobacteraceae</taxon>
        <taxon>Oleiagrimonas</taxon>
    </lineage>
</organism>
<feature type="transmembrane region" description="Helical" evidence="1">
    <location>
        <begin position="80"/>
        <end position="99"/>
    </location>
</feature>
<dbReference type="OrthoDB" id="6637885at2"/>
<name>A0A841KIB7_9GAMM</name>
<gene>
    <name evidence="2" type="ORF">HNQ86_002130</name>
</gene>
<dbReference type="Proteomes" id="UP000560000">
    <property type="component" value="Unassembled WGS sequence"/>
</dbReference>
<dbReference type="RefSeq" id="WP_152569191.1">
    <property type="nucleotide sequence ID" value="NZ_JACHET010000001.1"/>
</dbReference>